<dbReference type="EMBL" id="MH261376">
    <property type="protein sequence ID" value="AWW14447.1"/>
    <property type="molecule type" value="Genomic_DNA"/>
</dbReference>
<dbReference type="KEGG" id="vg:65101565"/>
<dbReference type="GeneID" id="65101565"/>
<dbReference type="Pfam" id="PF06497">
    <property type="entry name" value="Baculo_Ac102"/>
    <property type="match status" value="1"/>
</dbReference>
<proteinExistence type="predicted"/>
<dbReference type="InterPro" id="IPR009477">
    <property type="entry name" value="Baculo_Ac102"/>
</dbReference>
<protein>
    <recommendedName>
        <fullName evidence="3">P12</fullName>
    </recommendedName>
</protein>
<gene>
    <name evidence="1" type="primary">orf87</name>
    <name evidence="1" type="ORF">HytaNPV_gp087</name>
</gene>
<sequence>MYNSDGLIDTATTRNRKRDKRFDPVATNNEINSTAALINTLNESNNTVASVILRDPSVNKVDSFKMLSPGSAVAKQILKDIENDKENMQLNTMRATNILRLLNNIYDDTLQIVTK</sequence>
<accession>A0A2Z4HI41</accession>
<evidence type="ECO:0008006" key="3">
    <source>
        <dbReference type="Google" id="ProtNLM"/>
    </source>
</evidence>
<dbReference type="Proteomes" id="UP000501125">
    <property type="component" value="Chromosome"/>
</dbReference>
<evidence type="ECO:0000313" key="1">
    <source>
        <dbReference type="EMBL" id="AWW14447.1"/>
    </source>
</evidence>
<name>A0A2Z4HI41_9ABAC</name>
<dbReference type="RefSeq" id="YP_010086354.1">
    <property type="nucleotide sequence ID" value="NC_055453.1"/>
</dbReference>
<reference evidence="1 2" key="1">
    <citation type="journal article" date="2018" name="Sci. Rep.">
        <title>Comprehensive analysis of single molecule sequencing-derived complete genome and whole transcriptome of Hyposidra talaca nuclear polyhedrosis virus.</title>
        <authorList>
            <person name="Nguyen T.T."/>
            <person name="Suryamohan K."/>
            <person name="Kuriakose B."/>
            <person name="Janakiraman V."/>
            <person name="Reichelt M."/>
            <person name="Chaudhuri S."/>
            <person name="Guillory J."/>
            <person name="Divakaran N."/>
            <person name="Rabins P.E."/>
            <person name="Goel R."/>
            <person name="Deka B."/>
            <person name="Sarkar S."/>
            <person name="Ekka P."/>
            <person name="Tsai Y.C."/>
            <person name="Vargas D."/>
            <person name="Santhosh S."/>
            <person name="Mohan S."/>
            <person name="Chin C.S."/>
            <person name="Korlach J."/>
            <person name="Thomas G."/>
            <person name="Babu A."/>
            <person name="Seshagiri S."/>
        </authorList>
    </citation>
    <scope>NUCLEOTIDE SEQUENCE [LARGE SCALE GENOMIC DNA]</scope>
    <source>
        <strain evidence="1 2">HytaNPVIndia001</strain>
    </source>
</reference>
<keyword evidence="2" id="KW-1185">Reference proteome</keyword>
<evidence type="ECO:0000313" key="2">
    <source>
        <dbReference type="Proteomes" id="UP000501125"/>
    </source>
</evidence>
<organism evidence="1 2">
    <name type="scientific">Hyposidra talaca nucleopolyhedrovirus</name>
    <dbReference type="NCBI Taxonomy" id="1070315"/>
    <lineage>
        <taxon>Viruses</taxon>
        <taxon>Viruses incertae sedis</taxon>
        <taxon>Naldaviricetes</taxon>
        <taxon>Lefavirales</taxon>
        <taxon>Baculoviridae</taxon>
        <taxon>Alphabaculovirus</taxon>
        <taxon>Alphabaculovirus hytalacae</taxon>
    </lineage>
</organism>